<dbReference type="InterPro" id="IPR029063">
    <property type="entry name" value="SAM-dependent_MTases_sf"/>
</dbReference>
<dbReference type="GO" id="GO:0009007">
    <property type="term" value="F:site-specific DNA-methyltransferase (adenine-specific) activity"/>
    <property type="evidence" value="ECO:0007669"/>
    <property type="project" value="UniProtKB-EC"/>
</dbReference>
<evidence type="ECO:0000313" key="6">
    <source>
        <dbReference type="Proteomes" id="UP000029723"/>
    </source>
</evidence>
<keyword evidence="2 5" id="KW-0808">Transferase</keyword>
<dbReference type="GO" id="GO:0009307">
    <property type="term" value="P:DNA restriction-modification system"/>
    <property type="evidence" value="ECO:0007669"/>
    <property type="project" value="InterPro"/>
</dbReference>
<protein>
    <submittedName>
        <fullName evidence="5">DNA methyltransferase</fullName>
    </submittedName>
</protein>
<comment type="caution">
    <text evidence="5">The sequence shown here is derived from an EMBL/GenBank/DDBJ whole genome shotgun (WGS) entry which is preliminary data.</text>
</comment>
<dbReference type="RefSeq" id="WP_036929787.1">
    <property type="nucleotide sequence ID" value="NZ_JRPQ01000267.1"/>
</dbReference>
<evidence type="ECO:0000256" key="1">
    <source>
        <dbReference type="ARBA" id="ARBA00022603"/>
    </source>
</evidence>
<evidence type="ECO:0000256" key="2">
    <source>
        <dbReference type="ARBA" id="ARBA00022679"/>
    </source>
</evidence>
<proteinExistence type="predicted"/>
<accession>A0A098YNP2</accession>
<evidence type="ECO:0000256" key="3">
    <source>
        <dbReference type="ARBA" id="ARBA00022691"/>
    </source>
</evidence>
<dbReference type="OrthoDB" id="5671374at2"/>
<reference evidence="5 6" key="1">
    <citation type="submission" date="2014-07" db="EMBL/GenBank/DDBJ databases">
        <authorList>
            <person name="McCorrison J."/>
            <person name="Sanka R."/>
            <person name="Torralba M."/>
            <person name="Gillis M."/>
            <person name="Haft D.H."/>
            <person name="Methe B."/>
            <person name="Sutton G."/>
            <person name="Nelson K.E."/>
        </authorList>
    </citation>
    <scope>NUCLEOTIDE SEQUENCE [LARGE SCALE GENOMIC DNA]</scope>
    <source>
        <strain evidence="5 6">S9-PR14</strain>
    </source>
</reference>
<dbReference type="Proteomes" id="UP000029723">
    <property type="component" value="Unassembled WGS sequence"/>
</dbReference>
<sequence>MRKQHLSAPLPFQGQKRMFAREYIKVLQQYPDGTTFVDLFGGSGLLSHIAKCQKPNSTVVYNDFDGYRKRLEALPQTNALLSELRTIVDVPRHKAIIGTQREQVLSCIRKHERTHGYVDYITLSSSILFSMKYATEYSDLEKDTLYNNIKGVDYPPCDDYLDGLTITSCDYKEVFERYKDVPGVVFLVDPPYLSTDSKTYRMYWKLSDYLDVLTVLAGHRFIYFTSNKSSVIELCDWMGNHPNLGNPFRNCHRKEFNAHMNYSSSYTDIMLYTDVA</sequence>
<dbReference type="GO" id="GO:0032259">
    <property type="term" value="P:methylation"/>
    <property type="evidence" value="ECO:0007669"/>
    <property type="project" value="UniProtKB-KW"/>
</dbReference>
<dbReference type="EMBL" id="JRPQ01000268">
    <property type="protein sequence ID" value="KGI20909.1"/>
    <property type="molecule type" value="Genomic_DNA"/>
</dbReference>
<dbReference type="SUPFAM" id="SSF53335">
    <property type="entry name" value="S-adenosyl-L-methionine-dependent methyltransferases"/>
    <property type="match status" value="1"/>
</dbReference>
<gene>
    <name evidence="5" type="ORF">HMPREF9304_13365</name>
    <name evidence="4" type="ORF">HMPREF9304_13405</name>
</gene>
<dbReference type="EMBL" id="JRPQ01000267">
    <property type="protein sequence ID" value="KGI20914.1"/>
    <property type="molecule type" value="Genomic_DNA"/>
</dbReference>
<dbReference type="InterPro" id="IPR012327">
    <property type="entry name" value="MeTrfase_D12"/>
</dbReference>
<keyword evidence="3" id="KW-0949">S-adenosyl-L-methionine</keyword>
<dbReference type="Pfam" id="PF02086">
    <property type="entry name" value="MethyltransfD12"/>
    <property type="match status" value="1"/>
</dbReference>
<dbReference type="AlphaFoldDB" id="A0A098YNP2"/>
<keyword evidence="1 5" id="KW-0489">Methyltransferase</keyword>
<evidence type="ECO:0000313" key="4">
    <source>
        <dbReference type="EMBL" id="KGI20909.1"/>
    </source>
</evidence>
<organism evidence="5 6">
    <name type="scientific">Hoylesella timonensis S9-PR14</name>
    <dbReference type="NCBI Taxonomy" id="1401062"/>
    <lineage>
        <taxon>Bacteria</taxon>
        <taxon>Pseudomonadati</taxon>
        <taxon>Bacteroidota</taxon>
        <taxon>Bacteroidia</taxon>
        <taxon>Bacteroidales</taxon>
        <taxon>Prevotellaceae</taxon>
        <taxon>Hoylesella</taxon>
    </lineage>
</organism>
<evidence type="ECO:0000313" key="5">
    <source>
        <dbReference type="EMBL" id="KGI20914.1"/>
    </source>
</evidence>
<dbReference type="Gene3D" id="3.40.50.150">
    <property type="entry name" value="Vaccinia Virus protein VP39"/>
    <property type="match status" value="1"/>
</dbReference>
<name>A0A098YNP2_9BACT</name>